<keyword evidence="3" id="KW-0804">Transcription</keyword>
<dbReference type="Pfam" id="PF00392">
    <property type="entry name" value="GntR"/>
    <property type="match status" value="1"/>
</dbReference>
<evidence type="ECO:0000256" key="3">
    <source>
        <dbReference type="ARBA" id="ARBA00023163"/>
    </source>
</evidence>
<dbReference type="PANTHER" id="PTHR44846">
    <property type="entry name" value="MANNOSYL-D-GLYCERATE TRANSPORT/METABOLISM SYSTEM REPRESSOR MNGR-RELATED"/>
    <property type="match status" value="1"/>
</dbReference>
<dbReference type="PRINTS" id="PR00035">
    <property type="entry name" value="HTHGNTR"/>
</dbReference>
<feature type="domain" description="HTH gntR-type" evidence="4">
    <location>
        <begin position="6"/>
        <end position="78"/>
    </location>
</feature>
<dbReference type="InterPro" id="IPR000524">
    <property type="entry name" value="Tscrpt_reg_HTH_GntR"/>
</dbReference>
<comment type="caution">
    <text evidence="5">The sequence shown here is derived from an EMBL/GenBank/DDBJ whole genome shotgun (WGS) entry which is preliminary data.</text>
</comment>
<accession>A0A3M8ALG6</accession>
<dbReference type="GO" id="GO:0003677">
    <property type="term" value="F:DNA binding"/>
    <property type="evidence" value="ECO:0007669"/>
    <property type="project" value="UniProtKB-KW"/>
</dbReference>
<evidence type="ECO:0000256" key="1">
    <source>
        <dbReference type="ARBA" id="ARBA00023015"/>
    </source>
</evidence>
<organism evidence="5 6">
    <name type="scientific">Agromyces tardus</name>
    <dbReference type="NCBI Taxonomy" id="2583849"/>
    <lineage>
        <taxon>Bacteria</taxon>
        <taxon>Bacillati</taxon>
        <taxon>Actinomycetota</taxon>
        <taxon>Actinomycetes</taxon>
        <taxon>Micrococcales</taxon>
        <taxon>Microbacteriaceae</taxon>
        <taxon>Agromyces</taxon>
    </lineage>
</organism>
<dbReference type="Proteomes" id="UP000275048">
    <property type="component" value="Unassembled WGS sequence"/>
</dbReference>
<keyword evidence="1" id="KW-0805">Transcription regulation</keyword>
<reference evidence="5 6" key="1">
    <citation type="submission" date="2018-10" db="EMBL/GenBank/DDBJ databases">
        <title>Isolation, diversity and antibacterial activity of antinobacteria from the wheat rhizosphere soil.</title>
        <authorList>
            <person name="Sun T."/>
        </authorList>
    </citation>
    <scope>NUCLEOTIDE SEQUENCE [LARGE SCALE GENOMIC DNA]</scope>
    <source>
        <strain evidence="5 6">SJ-23</strain>
    </source>
</reference>
<dbReference type="Gene3D" id="1.10.10.10">
    <property type="entry name" value="Winged helix-like DNA-binding domain superfamily/Winged helix DNA-binding domain"/>
    <property type="match status" value="1"/>
</dbReference>
<dbReference type="InterPro" id="IPR011663">
    <property type="entry name" value="UTRA"/>
</dbReference>
<gene>
    <name evidence="5" type="ORF">EDM22_03180</name>
</gene>
<protein>
    <submittedName>
        <fullName evidence="5">GntR family transcriptional regulator</fullName>
    </submittedName>
</protein>
<dbReference type="AlphaFoldDB" id="A0A3M8ALG6"/>
<dbReference type="GO" id="GO:0003700">
    <property type="term" value="F:DNA-binding transcription factor activity"/>
    <property type="evidence" value="ECO:0007669"/>
    <property type="project" value="InterPro"/>
</dbReference>
<proteinExistence type="predicted"/>
<dbReference type="Pfam" id="PF07702">
    <property type="entry name" value="UTRA"/>
    <property type="match status" value="1"/>
</dbReference>
<dbReference type="SUPFAM" id="SSF64288">
    <property type="entry name" value="Chorismate lyase-like"/>
    <property type="match status" value="1"/>
</dbReference>
<dbReference type="SUPFAM" id="SSF46785">
    <property type="entry name" value="Winged helix' DNA-binding domain"/>
    <property type="match status" value="1"/>
</dbReference>
<sequence length="257" mass="27823">MSIVEAPLHRRVTEELRARIGSGEWPVGMQLPSEAALCREFGTSRGPVRQALATLRAEGVVVGGRGRAPVVGRFVPSQSFSTFTSFTEWARSIGKAPGQRTLELAKRPATSVVAGLLRLGEGGAVIDVLRVRSLDGVPTMVERASFILEVGLHLADFDCDSGSLHAHLTSRGIDLRRARHTIDAVAANRLDAEVLGIATGSPLLRERRLTCDGAGRPLCVAEDRYRPELANFAIENEVDRRTPLTRADPTHDRSAHP</sequence>
<evidence type="ECO:0000313" key="6">
    <source>
        <dbReference type="Proteomes" id="UP000275048"/>
    </source>
</evidence>
<dbReference type="InterPro" id="IPR028978">
    <property type="entry name" value="Chorismate_lyase_/UTRA_dom_sf"/>
</dbReference>
<dbReference type="SMART" id="SM00345">
    <property type="entry name" value="HTH_GNTR"/>
    <property type="match status" value="1"/>
</dbReference>
<dbReference type="OrthoDB" id="3210131at2"/>
<dbReference type="Gene3D" id="3.40.1410.10">
    <property type="entry name" value="Chorismate lyase-like"/>
    <property type="match status" value="1"/>
</dbReference>
<name>A0A3M8ALG6_9MICO</name>
<dbReference type="CDD" id="cd07377">
    <property type="entry name" value="WHTH_GntR"/>
    <property type="match status" value="1"/>
</dbReference>
<dbReference type="SMART" id="SM00866">
    <property type="entry name" value="UTRA"/>
    <property type="match status" value="1"/>
</dbReference>
<dbReference type="InterPro" id="IPR050679">
    <property type="entry name" value="Bact_HTH_transcr_reg"/>
</dbReference>
<evidence type="ECO:0000256" key="2">
    <source>
        <dbReference type="ARBA" id="ARBA00023125"/>
    </source>
</evidence>
<keyword evidence="2" id="KW-0238">DNA-binding</keyword>
<dbReference type="PROSITE" id="PS50949">
    <property type="entry name" value="HTH_GNTR"/>
    <property type="match status" value="1"/>
</dbReference>
<keyword evidence="6" id="KW-1185">Reference proteome</keyword>
<dbReference type="InterPro" id="IPR036388">
    <property type="entry name" value="WH-like_DNA-bd_sf"/>
</dbReference>
<dbReference type="EMBL" id="RHHB01000003">
    <property type="protein sequence ID" value="RNB51457.1"/>
    <property type="molecule type" value="Genomic_DNA"/>
</dbReference>
<evidence type="ECO:0000313" key="5">
    <source>
        <dbReference type="EMBL" id="RNB51457.1"/>
    </source>
</evidence>
<dbReference type="InterPro" id="IPR036390">
    <property type="entry name" value="WH_DNA-bd_sf"/>
</dbReference>
<evidence type="ECO:0000259" key="4">
    <source>
        <dbReference type="PROSITE" id="PS50949"/>
    </source>
</evidence>
<dbReference type="RefSeq" id="WP_122935617.1">
    <property type="nucleotide sequence ID" value="NZ_JBHSNT010000003.1"/>
</dbReference>